<evidence type="ECO:0000259" key="9">
    <source>
        <dbReference type="Pfam" id="PF21082"/>
    </source>
</evidence>
<comment type="subcellular location">
    <subcellularLocation>
        <location evidence="1">Cell membrane</location>
        <topology evidence="1">Multi-pass membrane protein</topology>
    </subcellularLocation>
</comment>
<dbReference type="Proteomes" id="UP000886748">
    <property type="component" value="Unassembled WGS sequence"/>
</dbReference>
<dbReference type="EMBL" id="DVOD01000008">
    <property type="protein sequence ID" value="HIU91659.1"/>
    <property type="molecule type" value="Genomic_DNA"/>
</dbReference>
<evidence type="ECO:0000256" key="2">
    <source>
        <dbReference type="ARBA" id="ARBA00008017"/>
    </source>
</evidence>
<dbReference type="InterPro" id="IPR006685">
    <property type="entry name" value="MscS_channel_2nd"/>
</dbReference>
<dbReference type="InterPro" id="IPR011066">
    <property type="entry name" value="MscS_channel_C_sf"/>
</dbReference>
<evidence type="ECO:0000256" key="4">
    <source>
        <dbReference type="ARBA" id="ARBA00022692"/>
    </source>
</evidence>
<dbReference type="InterPro" id="IPR010920">
    <property type="entry name" value="LSM_dom_sf"/>
</dbReference>
<dbReference type="InterPro" id="IPR011014">
    <property type="entry name" value="MscS_channel_TM-2"/>
</dbReference>
<feature type="domain" description="Mechanosensitive ion channel MscS C-terminal" evidence="9">
    <location>
        <begin position="187"/>
        <end position="274"/>
    </location>
</feature>
<reference evidence="10" key="2">
    <citation type="journal article" date="2021" name="PeerJ">
        <title>Extensive microbial diversity within the chicken gut microbiome revealed by metagenomics and culture.</title>
        <authorList>
            <person name="Gilroy R."/>
            <person name="Ravi A."/>
            <person name="Getino M."/>
            <person name="Pursley I."/>
            <person name="Horton D.L."/>
            <person name="Alikhan N.F."/>
            <person name="Baker D."/>
            <person name="Gharbi K."/>
            <person name="Hall N."/>
            <person name="Watson M."/>
            <person name="Adriaenssens E.M."/>
            <person name="Foster-Nyarko E."/>
            <person name="Jarju S."/>
            <person name="Secka A."/>
            <person name="Antonio M."/>
            <person name="Oren A."/>
            <person name="Chaudhuri R.R."/>
            <person name="La Ragione R."/>
            <person name="Hildebrand F."/>
            <person name="Pallen M.J."/>
        </authorList>
    </citation>
    <scope>NUCLEOTIDE SEQUENCE</scope>
    <source>
        <strain evidence="10">CHK154-7741</strain>
    </source>
</reference>
<keyword evidence="5 7" id="KW-1133">Transmembrane helix</keyword>
<dbReference type="Pfam" id="PF21082">
    <property type="entry name" value="MS_channel_3rd"/>
    <property type="match status" value="1"/>
</dbReference>
<keyword evidence="4 7" id="KW-0812">Transmembrane</keyword>
<reference evidence="10" key="1">
    <citation type="submission" date="2020-10" db="EMBL/GenBank/DDBJ databases">
        <authorList>
            <person name="Gilroy R."/>
        </authorList>
    </citation>
    <scope>NUCLEOTIDE SEQUENCE</scope>
    <source>
        <strain evidence="10">CHK154-7741</strain>
    </source>
</reference>
<dbReference type="Gene3D" id="1.10.287.1260">
    <property type="match status" value="1"/>
</dbReference>
<protein>
    <submittedName>
        <fullName evidence="10">Mechanosensitive ion channel family protein</fullName>
    </submittedName>
</protein>
<dbReference type="InterPro" id="IPR049278">
    <property type="entry name" value="MS_channel_C"/>
</dbReference>
<feature type="transmembrane region" description="Helical" evidence="7">
    <location>
        <begin position="66"/>
        <end position="90"/>
    </location>
</feature>
<dbReference type="GO" id="GO:0008381">
    <property type="term" value="F:mechanosensitive monoatomic ion channel activity"/>
    <property type="evidence" value="ECO:0007669"/>
    <property type="project" value="InterPro"/>
</dbReference>
<feature type="transmembrane region" description="Helical" evidence="7">
    <location>
        <begin position="96"/>
        <end position="118"/>
    </location>
</feature>
<evidence type="ECO:0000256" key="3">
    <source>
        <dbReference type="ARBA" id="ARBA00022475"/>
    </source>
</evidence>
<dbReference type="PANTHER" id="PTHR30460">
    <property type="entry name" value="MODERATE CONDUCTANCE MECHANOSENSITIVE CHANNEL YBIO"/>
    <property type="match status" value="1"/>
</dbReference>
<keyword evidence="6 7" id="KW-0472">Membrane</keyword>
<dbReference type="SUPFAM" id="SSF82689">
    <property type="entry name" value="Mechanosensitive channel protein MscS (YggB), C-terminal domain"/>
    <property type="match status" value="1"/>
</dbReference>
<dbReference type="AlphaFoldDB" id="A0A9D1SQQ0"/>
<dbReference type="InterPro" id="IPR023408">
    <property type="entry name" value="MscS_beta-dom_sf"/>
</dbReference>
<feature type="domain" description="Mechanosensitive ion channel MscS" evidence="8">
    <location>
        <begin position="118"/>
        <end position="181"/>
    </location>
</feature>
<dbReference type="Pfam" id="PF00924">
    <property type="entry name" value="MS_channel_2nd"/>
    <property type="match status" value="1"/>
</dbReference>
<keyword evidence="3" id="KW-1003">Cell membrane</keyword>
<dbReference type="SUPFAM" id="SSF50182">
    <property type="entry name" value="Sm-like ribonucleoproteins"/>
    <property type="match status" value="1"/>
</dbReference>
<dbReference type="Gene3D" id="2.30.30.60">
    <property type="match status" value="1"/>
</dbReference>
<sequence length="292" mass="33793">MLEFIEQHRNFIFTILPDFLRNKWTMMVLNIIIFVFFIKIANIFIEKFLDRICRFKDDFEFKKQLVTLKSIVKSIVDTIIAAFGVMYILNGLGVDIRPILTAAGVLGVAVGFGAKRFFEDIITGMSILLEGQVRVGDYIEISGHQGVVEKVDIKLIQLRDTQGRVHYIRNGMVDTVVNYTRDYSYYVFDIGVAYKENVDNVINVLKEIDEDFRKNSKVKDYVLAPLEIFGLDSFDDSAVIIKARIRTSPIKQWEVGREFNKYIKAKFDEKGIEIPFPQRTVYLVNDNQDNQN</sequence>
<accession>A0A9D1SQQ0</accession>
<dbReference type="Gene3D" id="3.30.70.100">
    <property type="match status" value="1"/>
</dbReference>
<evidence type="ECO:0000313" key="10">
    <source>
        <dbReference type="EMBL" id="HIU91659.1"/>
    </source>
</evidence>
<name>A0A9D1SQQ0_9CLOT</name>
<comment type="similarity">
    <text evidence="2">Belongs to the MscS (TC 1.A.23) family.</text>
</comment>
<proteinExistence type="inferred from homology"/>
<evidence type="ECO:0000256" key="5">
    <source>
        <dbReference type="ARBA" id="ARBA00022989"/>
    </source>
</evidence>
<dbReference type="GO" id="GO:0005886">
    <property type="term" value="C:plasma membrane"/>
    <property type="evidence" value="ECO:0007669"/>
    <property type="project" value="UniProtKB-SubCell"/>
</dbReference>
<evidence type="ECO:0000259" key="8">
    <source>
        <dbReference type="Pfam" id="PF00924"/>
    </source>
</evidence>
<evidence type="ECO:0000256" key="7">
    <source>
        <dbReference type="SAM" id="Phobius"/>
    </source>
</evidence>
<evidence type="ECO:0000256" key="1">
    <source>
        <dbReference type="ARBA" id="ARBA00004651"/>
    </source>
</evidence>
<evidence type="ECO:0000313" key="11">
    <source>
        <dbReference type="Proteomes" id="UP000886748"/>
    </source>
</evidence>
<dbReference type="InterPro" id="IPR045276">
    <property type="entry name" value="YbiO_bact"/>
</dbReference>
<evidence type="ECO:0000256" key="6">
    <source>
        <dbReference type="ARBA" id="ARBA00023136"/>
    </source>
</evidence>
<feature type="transmembrane region" description="Helical" evidence="7">
    <location>
        <begin position="24"/>
        <end position="45"/>
    </location>
</feature>
<dbReference type="SUPFAM" id="SSF82861">
    <property type="entry name" value="Mechanosensitive channel protein MscS (YggB), transmembrane region"/>
    <property type="match status" value="1"/>
</dbReference>
<dbReference type="PANTHER" id="PTHR30460:SF0">
    <property type="entry name" value="MODERATE CONDUCTANCE MECHANOSENSITIVE CHANNEL YBIO"/>
    <property type="match status" value="1"/>
</dbReference>
<gene>
    <name evidence="10" type="ORF">IAD26_00845</name>
</gene>
<organism evidence="10 11">
    <name type="scientific">Candidatus Limenecus avicola</name>
    <dbReference type="NCBI Taxonomy" id="2840847"/>
    <lineage>
        <taxon>Bacteria</taxon>
        <taxon>Bacillati</taxon>
        <taxon>Bacillota</taxon>
        <taxon>Clostridia</taxon>
        <taxon>Eubacteriales</taxon>
        <taxon>Clostridiaceae</taxon>
        <taxon>Clostridiaceae incertae sedis</taxon>
        <taxon>Candidatus Limenecus</taxon>
    </lineage>
</organism>
<comment type="caution">
    <text evidence="10">The sequence shown here is derived from an EMBL/GenBank/DDBJ whole genome shotgun (WGS) entry which is preliminary data.</text>
</comment>